<evidence type="ECO:0000256" key="6">
    <source>
        <dbReference type="SAM" id="MobiDB-lite"/>
    </source>
</evidence>
<dbReference type="PANTHER" id="PTHR43806">
    <property type="entry name" value="PEPTIDASE S8"/>
    <property type="match status" value="1"/>
</dbReference>
<comment type="caution">
    <text evidence="8">The sequence shown here is derived from an EMBL/GenBank/DDBJ whole genome shotgun (WGS) entry which is preliminary data.</text>
</comment>
<dbReference type="GO" id="GO:0004252">
    <property type="term" value="F:serine-type endopeptidase activity"/>
    <property type="evidence" value="ECO:0007669"/>
    <property type="project" value="UniProtKB-UniRule"/>
</dbReference>
<dbReference type="AlphaFoldDB" id="A0A0W0X1U7"/>
<keyword evidence="2 5" id="KW-0645">Protease</keyword>
<evidence type="ECO:0000256" key="1">
    <source>
        <dbReference type="ARBA" id="ARBA00011073"/>
    </source>
</evidence>
<evidence type="ECO:0000313" key="9">
    <source>
        <dbReference type="Proteomes" id="UP000054725"/>
    </source>
</evidence>
<comment type="similarity">
    <text evidence="1 5">Belongs to the peptidase S8 family.</text>
</comment>
<dbReference type="GO" id="GO:0006508">
    <property type="term" value="P:proteolysis"/>
    <property type="evidence" value="ECO:0007669"/>
    <property type="project" value="UniProtKB-KW"/>
</dbReference>
<dbReference type="RefSeq" id="WP_058503623.1">
    <property type="nucleotide sequence ID" value="NZ_CAAAIF010000005.1"/>
</dbReference>
<gene>
    <name evidence="8" type="ORF">Lnau_0545</name>
</gene>
<evidence type="ECO:0000256" key="5">
    <source>
        <dbReference type="PROSITE-ProRule" id="PRU01240"/>
    </source>
</evidence>
<feature type="active site" description="Charge relay system" evidence="5">
    <location>
        <position position="153"/>
    </location>
</feature>
<evidence type="ECO:0000256" key="4">
    <source>
        <dbReference type="ARBA" id="ARBA00022825"/>
    </source>
</evidence>
<feature type="active site" description="Charge relay system" evidence="5">
    <location>
        <position position="189"/>
    </location>
</feature>
<dbReference type="PRINTS" id="PR00723">
    <property type="entry name" value="SUBTILISIN"/>
</dbReference>
<evidence type="ECO:0000259" key="7">
    <source>
        <dbReference type="Pfam" id="PF00082"/>
    </source>
</evidence>
<accession>A0A0W0X1U7</accession>
<name>A0A0W0X1U7_9GAMM</name>
<evidence type="ECO:0000256" key="2">
    <source>
        <dbReference type="ARBA" id="ARBA00022670"/>
    </source>
</evidence>
<dbReference type="STRING" id="45070.Lnau_0545"/>
<dbReference type="PROSITE" id="PS51892">
    <property type="entry name" value="SUBTILASE"/>
    <property type="match status" value="1"/>
</dbReference>
<organism evidence="8 9">
    <name type="scientific">Legionella nautarum</name>
    <dbReference type="NCBI Taxonomy" id="45070"/>
    <lineage>
        <taxon>Bacteria</taxon>
        <taxon>Pseudomonadati</taxon>
        <taxon>Pseudomonadota</taxon>
        <taxon>Gammaproteobacteria</taxon>
        <taxon>Legionellales</taxon>
        <taxon>Legionellaceae</taxon>
        <taxon>Legionella</taxon>
    </lineage>
</organism>
<keyword evidence="3 5" id="KW-0378">Hydrolase</keyword>
<dbReference type="PATRIC" id="fig|45070.6.peg.574"/>
<evidence type="ECO:0000256" key="3">
    <source>
        <dbReference type="ARBA" id="ARBA00022801"/>
    </source>
</evidence>
<dbReference type="InterPro" id="IPR050131">
    <property type="entry name" value="Peptidase_S8_subtilisin-like"/>
</dbReference>
<dbReference type="InterPro" id="IPR000209">
    <property type="entry name" value="Peptidase_S8/S53_dom"/>
</dbReference>
<proteinExistence type="inferred from homology"/>
<evidence type="ECO:0000313" key="8">
    <source>
        <dbReference type="EMBL" id="KTD38557.1"/>
    </source>
</evidence>
<feature type="region of interest" description="Disordered" evidence="6">
    <location>
        <begin position="328"/>
        <end position="374"/>
    </location>
</feature>
<dbReference type="SUPFAM" id="SSF52743">
    <property type="entry name" value="Subtilisin-like"/>
    <property type="match status" value="1"/>
</dbReference>
<dbReference type="InterPro" id="IPR015500">
    <property type="entry name" value="Peptidase_S8_subtilisin-rel"/>
</dbReference>
<feature type="active site" description="Charge relay system" evidence="5">
    <location>
        <position position="399"/>
    </location>
</feature>
<feature type="domain" description="Peptidase S8/S53" evidence="7">
    <location>
        <begin position="145"/>
        <end position="466"/>
    </location>
</feature>
<dbReference type="PANTHER" id="PTHR43806:SF11">
    <property type="entry name" value="CEREVISIN-RELATED"/>
    <property type="match status" value="1"/>
</dbReference>
<keyword evidence="9" id="KW-1185">Reference proteome</keyword>
<protein>
    <submittedName>
        <fullName evidence="8">Subtilisin-like serine protease</fullName>
    </submittedName>
</protein>
<dbReference type="InterPro" id="IPR036852">
    <property type="entry name" value="Peptidase_S8/S53_dom_sf"/>
</dbReference>
<reference evidence="8 9" key="1">
    <citation type="submission" date="2015-11" db="EMBL/GenBank/DDBJ databases">
        <title>Genomic analysis of 38 Legionella species identifies large and diverse effector repertoires.</title>
        <authorList>
            <person name="Burstein D."/>
            <person name="Amaro F."/>
            <person name="Zusman T."/>
            <person name="Lifshitz Z."/>
            <person name="Cohen O."/>
            <person name="Gilbert J.A."/>
            <person name="Pupko T."/>
            <person name="Shuman H.A."/>
            <person name="Segal G."/>
        </authorList>
    </citation>
    <scope>NUCLEOTIDE SEQUENCE [LARGE SCALE GENOMIC DNA]</scope>
    <source>
        <strain evidence="8 9">ATCC 49506</strain>
    </source>
</reference>
<dbReference type="OrthoDB" id="1114329at2"/>
<dbReference type="Gene3D" id="3.40.50.200">
    <property type="entry name" value="Peptidase S8/S53 domain"/>
    <property type="match status" value="1"/>
</dbReference>
<dbReference type="Pfam" id="PF00082">
    <property type="entry name" value="Peptidase_S8"/>
    <property type="match status" value="1"/>
</dbReference>
<dbReference type="Proteomes" id="UP000054725">
    <property type="component" value="Unassembled WGS sequence"/>
</dbReference>
<sequence length="610" mass="67083">MRKLFLSIFLFSFTVTVFGKALIDRDVLESIKKAEKLNLKEAAAPTLSLIIFLHSFSEKKDFLDELNELPEVKIQELGFMPAVAITIPAEMKILSKIANYEAPAQVSSMKGGTKELEISTQALKLSPSSFYPDVKNWWAHGYTGSKGVIGLIDDGVDPSHPALAGKKLIVHLETDIHNRDFYNGVRTAHGTGVACIYASTDKVYRGVAYGVSTIVSGLSGEETADPENIMMTLTTLDWMLGSAEVKPTIINYSMGNGNLACPFCPEWSGLAKVIDYVVNHGKILWVKSAGNAGYIAPTLMSSFASTLTVPGDNYNALTVANMNTLTTENGQTYKTADRSKHTIRSTSSRGPTPSGRRKPDLTAPGHDTRTCAPDPQVYSLHYSPAMDYHDGYRLMGGTSAAAPHVGASALLLQDAGIRNPMAIKALLINSADAWTDSGNPDPSNKNFPNGHFQVMGSEWNRTYGWGYLNMENAFEQRHDLIESQLTLEHSTQEYQTILDVGDKITLVHERRVGYFQDNTEWKLTHLSLELIDLDTKRLVAIDDSPIDTVHQVANCSRAYGQKTCAAENKTIRALVRVKLLSPAIDGSDEEPFALVLKRQDKTQRTDMDKK</sequence>
<dbReference type="InterPro" id="IPR023827">
    <property type="entry name" value="Peptidase_S8_Asp-AS"/>
</dbReference>
<dbReference type="PROSITE" id="PS00136">
    <property type="entry name" value="SUBTILASE_ASP"/>
    <property type="match status" value="1"/>
</dbReference>
<keyword evidence="4 5" id="KW-0720">Serine protease</keyword>
<dbReference type="EMBL" id="LNYO01000007">
    <property type="protein sequence ID" value="KTD38557.1"/>
    <property type="molecule type" value="Genomic_DNA"/>
</dbReference>